<name>A0A452GG84_9SAUR</name>
<evidence type="ECO:0000256" key="17">
    <source>
        <dbReference type="PROSITE-ProRule" id="PRU00191"/>
    </source>
</evidence>
<dbReference type="PRINTS" id="PR00193">
    <property type="entry name" value="MYOSINHEAVY"/>
</dbReference>
<dbReference type="Gene3D" id="1.20.58.530">
    <property type="match status" value="1"/>
</dbReference>
<evidence type="ECO:0000256" key="11">
    <source>
        <dbReference type="ARBA" id="ARBA00023123"/>
    </source>
</evidence>
<evidence type="ECO:0000256" key="16">
    <source>
        <dbReference type="ARBA" id="ARBA00048679"/>
    </source>
</evidence>
<feature type="domain" description="SH2" evidence="20">
    <location>
        <begin position="868"/>
        <end position="959"/>
    </location>
</feature>
<evidence type="ECO:0000259" key="20">
    <source>
        <dbReference type="PROSITE" id="PS50001"/>
    </source>
</evidence>
<dbReference type="Pfam" id="PF00017">
    <property type="entry name" value="SH2"/>
    <property type="match status" value="1"/>
</dbReference>
<keyword evidence="18" id="KW-0009">Actin-binding</keyword>
<keyword evidence="11 18" id="KW-0518">Myosin</keyword>
<dbReference type="SMART" id="SM00252">
    <property type="entry name" value="SH2"/>
    <property type="match status" value="1"/>
</dbReference>
<comment type="catalytic activity">
    <reaction evidence="16">
        <text>L-seryl-[protein] + ATP = O-phospho-L-seryl-[protein] + ADP + H(+)</text>
        <dbReference type="Rhea" id="RHEA:17989"/>
        <dbReference type="Rhea" id="RHEA-COMP:9863"/>
        <dbReference type="Rhea" id="RHEA-COMP:11604"/>
        <dbReference type="ChEBI" id="CHEBI:15378"/>
        <dbReference type="ChEBI" id="CHEBI:29999"/>
        <dbReference type="ChEBI" id="CHEBI:30616"/>
        <dbReference type="ChEBI" id="CHEBI:83421"/>
        <dbReference type="ChEBI" id="CHEBI:456216"/>
        <dbReference type="EC" id="2.7.11.1"/>
    </reaction>
</comment>
<keyword evidence="8 18" id="KW-0547">Nucleotide-binding</keyword>
<comment type="subcellular location">
    <subcellularLocation>
        <location evidence="2">Cell projection</location>
    </subcellularLocation>
    <subcellularLocation>
        <location evidence="1">Cytoplasm</location>
        <location evidence="1">Cytoskeleton</location>
    </subcellularLocation>
</comment>
<dbReference type="PROSITE" id="PS51456">
    <property type="entry name" value="MYOSIN_MOTOR"/>
    <property type="match status" value="1"/>
</dbReference>
<dbReference type="GO" id="GO:0003779">
    <property type="term" value="F:actin binding"/>
    <property type="evidence" value="ECO:0007669"/>
    <property type="project" value="UniProtKB-KW"/>
</dbReference>
<reference evidence="22" key="3">
    <citation type="submission" date="2025-09" db="UniProtKB">
        <authorList>
            <consortium name="Ensembl"/>
        </authorList>
    </citation>
    <scope>IDENTIFICATION</scope>
</reference>
<keyword evidence="9" id="KW-0418">Kinase</keyword>
<evidence type="ECO:0000256" key="6">
    <source>
        <dbReference type="ARBA" id="ARBA00022679"/>
    </source>
</evidence>
<evidence type="ECO:0000256" key="2">
    <source>
        <dbReference type="ARBA" id="ARBA00004316"/>
    </source>
</evidence>
<comment type="similarity">
    <text evidence="18">Belongs to the TRAFAC class myosin-kinesin ATPase superfamily. Myosin family.</text>
</comment>
<evidence type="ECO:0000256" key="1">
    <source>
        <dbReference type="ARBA" id="ARBA00004245"/>
    </source>
</evidence>
<keyword evidence="17" id="KW-0727">SH2 domain</keyword>
<proteinExistence type="inferred from homology"/>
<keyword evidence="7" id="KW-0677">Repeat</keyword>
<evidence type="ECO:0000256" key="8">
    <source>
        <dbReference type="ARBA" id="ARBA00022741"/>
    </source>
</evidence>
<evidence type="ECO:0000256" key="12">
    <source>
        <dbReference type="ARBA" id="ARBA00023175"/>
    </source>
</evidence>
<dbReference type="PANTHER" id="PTHR46256:SF5">
    <property type="entry name" value="MYOSIN-IIIB-LIKE"/>
    <property type="match status" value="1"/>
</dbReference>
<dbReference type="GO" id="GO:0004674">
    <property type="term" value="F:protein serine/threonine kinase activity"/>
    <property type="evidence" value="ECO:0007669"/>
    <property type="project" value="UniProtKB-KW"/>
</dbReference>
<dbReference type="SMART" id="SM00242">
    <property type="entry name" value="MYSc"/>
    <property type="match status" value="1"/>
</dbReference>
<evidence type="ECO:0000256" key="18">
    <source>
        <dbReference type="PROSITE-ProRule" id="PRU00782"/>
    </source>
</evidence>
<keyword evidence="6" id="KW-0808">Transferase</keyword>
<keyword evidence="12 18" id="KW-0505">Motor protein</keyword>
<evidence type="ECO:0000256" key="15">
    <source>
        <dbReference type="ARBA" id="ARBA00047899"/>
    </source>
</evidence>
<keyword evidence="5" id="KW-0723">Serine/threonine-protein kinase</keyword>
<dbReference type="GO" id="GO:0005524">
    <property type="term" value="F:ATP binding"/>
    <property type="evidence" value="ECO:0007669"/>
    <property type="project" value="UniProtKB-UniRule"/>
</dbReference>
<comment type="catalytic activity">
    <reaction evidence="15">
        <text>L-threonyl-[protein] + ATP = O-phospho-L-threonyl-[protein] + ADP + H(+)</text>
        <dbReference type="Rhea" id="RHEA:46608"/>
        <dbReference type="Rhea" id="RHEA-COMP:11060"/>
        <dbReference type="Rhea" id="RHEA-COMP:11605"/>
        <dbReference type="ChEBI" id="CHEBI:15378"/>
        <dbReference type="ChEBI" id="CHEBI:30013"/>
        <dbReference type="ChEBI" id="CHEBI:30616"/>
        <dbReference type="ChEBI" id="CHEBI:61977"/>
        <dbReference type="ChEBI" id="CHEBI:456216"/>
        <dbReference type="EC" id="2.7.11.1"/>
    </reaction>
</comment>
<dbReference type="PROSITE" id="PS50001">
    <property type="entry name" value="SH2"/>
    <property type="match status" value="1"/>
</dbReference>
<reference evidence="23" key="1">
    <citation type="journal article" date="2017" name="PLoS ONE">
        <title>The Agassiz's desert tortoise genome provides a resource for the conservation of a threatened species.</title>
        <authorList>
            <person name="Tollis M."/>
            <person name="DeNardo D.F."/>
            <person name="Cornelius J.A."/>
            <person name="Dolby G.A."/>
            <person name="Edwards T."/>
            <person name="Henen B.T."/>
            <person name="Karl A.E."/>
            <person name="Murphy R.W."/>
            <person name="Kusumi K."/>
        </authorList>
    </citation>
    <scope>NUCLEOTIDE SEQUENCE [LARGE SCALE GENOMIC DNA]</scope>
</reference>
<dbReference type="SMART" id="SM00015">
    <property type="entry name" value="IQ"/>
    <property type="match status" value="1"/>
</dbReference>
<evidence type="ECO:0000256" key="10">
    <source>
        <dbReference type="ARBA" id="ARBA00022840"/>
    </source>
</evidence>
<feature type="region of interest" description="Disordered" evidence="19">
    <location>
        <begin position="759"/>
        <end position="814"/>
    </location>
</feature>
<dbReference type="InterPro" id="IPR000048">
    <property type="entry name" value="IQ_motif_EF-hand-BS"/>
</dbReference>
<dbReference type="Gene3D" id="1.20.5.4820">
    <property type="match status" value="1"/>
</dbReference>
<feature type="domain" description="Myosin motor" evidence="21">
    <location>
        <begin position="28"/>
        <end position="715"/>
    </location>
</feature>
<dbReference type="EC" id="2.7.11.1" evidence="3"/>
<dbReference type="Gene3D" id="3.30.505.10">
    <property type="entry name" value="SH2 domain"/>
    <property type="match status" value="1"/>
</dbReference>
<dbReference type="STRING" id="38772.ENSGAGP00000000507"/>
<protein>
    <recommendedName>
        <fullName evidence="3">non-specific serine/threonine protein kinase</fullName>
        <ecNumber evidence="3">2.7.11.1</ecNumber>
    </recommendedName>
</protein>
<feature type="binding site" evidence="18">
    <location>
        <begin position="125"/>
        <end position="132"/>
    </location>
    <ligand>
        <name>ATP</name>
        <dbReference type="ChEBI" id="CHEBI:30616"/>
    </ligand>
</feature>
<dbReference type="InterPro" id="IPR027417">
    <property type="entry name" value="P-loop_NTPase"/>
</dbReference>
<feature type="region of interest" description="Disordered" evidence="19">
    <location>
        <begin position="1071"/>
        <end position="1091"/>
    </location>
</feature>
<reference evidence="22" key="2">
    <citation type="submission" date="2025-08" db="UniProtKB">
        <authorList>
            <consortium name="Ensembl"/>
        </authorList>
    </citation>
    <scope>IDENTIFICATION</scope>
</reference>
<evidence type="ECO:0000256" key="4">
    <source>
        <dbReference type="ARBA" id="ARBA00022490"/>
    </source>
</evidence>
<dbReference type="AlphaFoldDB" id="A0A452GG84"/>
<evidence type="ECO:0000256" key="9">
    <source>
        <dbReference type="ARBA" id="ARBA00022777"/>
    </source>
</evidence>
<evidence type="ECO:0000259" key="21">
    <source>
        <dbReference type="PROSITE" id="PS51456"/>
    </source>
</evidence>
<organism evidence="22 23">
    <name type="scientific">Gopherus agassizii</name>
    <name type="common">Agassiz's desert tortoise</name>
    <dbReference type="NCBI Taxonomy" id="38772"/>
    <lineage>
        <taxon>Eukaryota</taxon>
        <taxon>Metazoa</taxon>
        <taxon>Chordata</taxon>
        <taxon>Craniata</taxon>
        <taxon>Vertebrata</taxon>
        <taxon>Euteleostomi</taxon>
        <taxon>Archelosauria</taxon>
        <taxon>Testudinata</taxon>
        <taxon>Testudines</taxon>
        <taxon>Cryptodira</taxon>
        <taxon>Durocryptodira</taxon>
        <taxon>Testudinoidea</taxon>
        <taxon>Testudinidae</taxon>
        <taxon>Gopherus</taxon>
    </lineage>
</organism>
<evidence type="ECO:0000256" key="13">
    <source>
        <dbReference type="ARBA" id="ARBA00023212"/>
    </source>
</evidence>
<dbReference type="GO" id="GO:0016459">
    <property type="term" value="C:myosin complex"/>
    <property type="evidence" value="ECO:0007669"/>
    <property type="project" value="UniProtKB-KW"/>
</dbReference>
<dbReference type="InterPro" id="IPR052409">
    <property type="entry name" value="Myosin-III_kinase_activity"/>
</dbReference>
<dbReference type="Pfam" id="PF00063">
    <property type="entry name" value="Myosin_head"/>
    <property type="match status" value="1"/>
</dbReference>
<dbReference type="Gene3D" id="1.10.10.820">
    <property type="match status" value="1"/>
</dbReference>
<dbReference type="SUPFAM" id="SSF52540">
    <property type="entry name" value="P-loop containing nucleoside triphosphate hydrolases"/>
    <property type="match status" value="1"/>
</dbReference>
<evidence type="ECO:0000256" key="14">
    <source>
        <dbReference type="ARBA" id="ARBA00023273"/>
    </source>
</evidence>
<dbReference type="GO" id="GO:0030832">
    <property type="term" value="P:regulation of actin filament length"/>
    <property type="evidence" value="ECO:0007669"/>
    <property type="project" value="TreeGrafter"/>
</dbReference>
<keyword evidence="14" id="KW-0966">Cell projection</keyword>
<dbReference type="InterPro" id="IPR001609">
    <property type="entry name" value="Myosin_head_motor_dom-like"/>
</dbReference>
<feature type="compositionally biased region" description="Low complexity" evidence="19">
    <location>
        <begin position="1072"/>
        <end position="1087"/>
    </location>
</feature>
<dbReference type="InterPro" id="IPR036860">
    <property type="entry name" value="SH2_dom_sf"/>
</dbReference>
<feature type="region of interest" description="Actin-binding" evidence="18">
    <location>
        <begin position="598"/>
        <end position="620"/>
    </location>
</feature>
<dbReference type="InterPro" id="IPR000980">
    <property type="entry name" value="SH2"/>
</dbReference>
<evidence type="ECO:0000256" key="3">
    <source>
        <dbReference type="ARBA" id="ARBA00012513"/>
    </source>
</evidence>
<keyword evidence="13" id="KW-0206">Cytoskeleton</keyword>
<evidence type="ECO:0000313" key="22">
    <source>
        <dbReference type="Ensembl" id="ENSGAGP00000000507.1"/>
    </source>
</evidence>
<dbReference type="GO" id="GO:0042995">
    <property type="term" value="C:cell projection"/>
    <property type="evidence" value="ECO:0007669"/>
    <property type="project" value="UniProtKB-SubCell"/>
</dbReference>
<sequence length="1110" mass="125640">MVLCAGSGSEPSLAGMGSPGEPGLLVCGGTEDLAALEELDEARLLQNLSGRFLQQRVYTYIGDILIAMNPFQSLPLYEKPVSEKYQNHEKGTLPPHIFAVADRAYQAMLGHLATGSQNQCIVISGESGAGKTESVKLLLQHIMHLCKGNSQLEQQILQVNPLLEAFGNAQTVMNDNSSRFGKYMQLRFQRSTVKGAKLSEYLLEKSRVVQQDAGERNFHVFYYMFAGLTAEEKDMYGLLDPSLYRYISGWFRTEDVAECWKHKYWEVRNALDMVGFQEQEQVDMQAILAGVLSLGNVTFQSQENNGALRVSEASKGWLKASAGQFGVQEEELLKCLICKVSVTRGEQIQRFHTQQQAEDARDSIAKVAYGRVFGWIVRKINELLAENVDPEVELREIGILDIFGFENFVVNRFEQLCINLANEQLQHFFNYHIFQLEQAAYQEEGLPWEAITFNNNKPILDLFLAKPLGLLSLLDEQSAFPQATDKTFVDKLNSTFKGNSHFQPCRGYVLGFSIIHYAGKVQYASSGFLEKNRDTLPANIRGLFINSVTPLLSVLFTATVSRTGTLMPHIKAKVLPGTDNNFNNTRKQSVGAQFRHSLSVLMERMYSANPHFVRCIKPNSQKEPGLVDSQVVLEQLRYNGLLETTRIRRNGFSWRPSFEEFAERYRILLIKPDVPLTRESCLEILRSTELKDWRCGKSRLFFKYWHQELLAKSMDLLENAAIIIQKTYKGFCCRKSYQELVVELRAREKHLQEEAERERNRQLELESQAQIASPVPVPRRRRPQHLPHSQPGADSLTQPPVPRPRSKLTESTPFDNFLCSRPCPVLGTEGQTGEEEEMRQIKRGATLRWFRETQAWKVMQDDGAFPGWLHGMISRREAENLLMDKPLGCFLVRISQSRPGYTLSYRGERRCRHYMIEMQPNARYVILGEDRAHTSLTALVQYHRTVGIQPFMETLTVPCEQKGDGDCDYEALKFHTLAPCPANGEKQPQKEQADLNGAPAVSHIQHAGATAVLKDVRFMKSKKCQEQQLSPGEEGAEPSPCEAGVARRAIPRLYPSIRLAMWEIQQINLAQTTSSSSATGPASSRRSTWGDGSLFHMHRAVPYGQDTGRE</sequence>
<dbReference type="Gene3D" id="1.20.120.720">
    <property type="entry name" value="Myosin VI head, motor domain, U50 subdomain"/>
    <property type="match status" value="1"/>
</dbReference>
<keyword evidence="4" id="KW-0963">Cytoplasm</keyword>
<evidence type="ECO:0000256" key="19">
    <source>
        <dbReference type="SAM" id="MobiDB-lite"/>
    </source>
</evidence>
<evidence type="ECO:0000313" key="23">
    <source>
        <dbReference type="Proteomes" id="UP000291020"/>
    </source>
</evidence>
<evidence type="ECO:0000256" key="7">
    <source>
        <dbReference type="ARBA" id="ARBA00022737"/>
    </source>
</evidence>
<dbReference type="PROSITE" id="PS50096">
    <property type="entry name" value="IQ"/>
    <property type="match status" value="1"/>
</dbReference>
<dbReference type="GO" id="GO:0000146">
    <property type="term" value="F:microfilament motor activity"/>
    <property type="evidence" value="ECO:0007669"/>
    <property type="project" value="TreeGrafter"/>
</dbReference>
<evidence type="ECO:0000256" key="5">
    <source>
        <dbReference type="ARBA" id="ARBA00022527"/>
    </source>
</evidence>
<dbReference type="SUPFAM" id="SSF55550">
    <property type="entry name" value="SH2 domain"/>
    <property type="match status" value="1"/>
</dbReference>
<dbReference type="InterPro" id="IPR036961">
    <property type="entry name" value="Kinesin_motor_dom_sf"/>
</dbReference>
<dbReference type="Gene3D" id="3.40.850.10">
    <property type="entry name" value="Kinesin motor domain"/>
    <property type="match status" value="1"/>
</dbReference>
<keyword evidence="23" id="KW-1185">Reference proteome</keyword>
<accession>A0A452GG84</accession>
<dbReference type="Ensembl" id="ENSGAGT00000000566.1">
    <property type="protein sequence ID" value="ENSGAGP00000000507.1"/>
    <property type="gene ID" value="ENSGAGG00000000425.1"/>
</dbReference>
<feature type="region of interest" description="Disordered" evidence="19">
    <location>
        <begin position="1024"/>
        <end position="1043"/>
    </location>
</feature>
<dbReference type="PANTHER" id="PTHR46256">
    <property type="entry name" value="AGAP011099-PA"/>
    <property type="match status" value="1"/>
</dbReference>
<dbReference type="Proteomes" id="UP000291020">
    <property type="component" value="Unassembled WGS sequence"/>
</dbReference>
<keyword evidence="10 18" id="KW-0067">ATP-binding</keyword>